<dbReference type="SMART" id="SM00089">
    <property type="entry name" value="PKD"/>
    <property type="match status" value="4"/>
</dbReference>
<reference evidence="3 4" key="1">
    <citation type="submission" date="2017-11" db="EMBL/GenBank/DDBJ databases">
        <title>Isolation and Characterization of Methanogenic Archaea from Saline Meromictic Lake at Siberia.</title>
        <authorList>
            <person name="Shen Y."/>
            <person name="Huang H.-H."/>
            <person name="Lai M.-C."/>
            <person name="Chen S.-C."/>
        </authorList>
    </citation>
    <scope>NUCLEOTIDE SEQUENCE [LARGE SCALE GENOMIC DNA]</scope>
    <source>
        <strain evidence="3 4">SY-01</strain>
    </source>
</reference>
<feature type="domain" description="PKD/Chitinase" evidence="2">
    <location>
        <begin position="379"/>
        <end position="461"/>
    </location>
</feature>
<keyword evidence="1" id="KW-1133">Transmembrane helix</keyword>
<keyword evidence="1" id="KW-0472">Membrane</keyword>
<dbReference type="InterPro" id="IPR013783">
    <property type="entry name" value="Ig-like_fold"/>
</dbReference>
<dbReference type="InterPro" id="IPR035986">
    <property type="entry name" value="PKD_dom_sf"/>
</dbReference>
<feature type="transmembrane region" description="Helical" evidence="1">
    <location>
        <begin position="860"/>
        <end position="881"/>
    </location>
</feature>
<dbReference type="EMBL" id="PGGK01000026">
    <property type="protein sequence ID" value="TGC06649.1"/>
    <property type="molecule type" value="Genomic_DNA"/>
</dbReference>
<keyword evidence="1" id="KW-0812">Transmembrane</keyword>
<evidence type="ECO:0000313" key="4">
    <source>
        <dbReference type="Proteomes" id="UP000297295"/>
    </source>
</evidence>
<name>A0A4E0PWE3_9EURY</name>
<dbReference type="Gene3D" id="2.60.40.4190">
    <property type="match status" value="1"/>
</dbReference>
<comment type="caution">
    <text evidence="3">The sequence shown here is derived from an EMBL/GenBank/DDBJ whole genome shotgun (WGS) entry which is preliminary data.</text>
</comment>
<dbReference type="SUPFAM" id="SSF49299">
    <property type="entry name" value="PKD domain"/>
    <property type="match status" value="4"/>
</dbReference>
<evidence type="ECO:0000313" key="3">
    <source>
        <dbReference type="EMBL" id="TGC06649.1"/>
    </source>
</evidence>
<evidence type="ECO:0000259" key="2">
    <source>
        <dbReference type="SMART" id="SM00089"/>
    </source>
</evidence>
<dbReference type="Pfam" id="PF00801">
    <property type="entry name" value="PKD"/>
    <property type="match status" value="1"/>
</dbReference>
<dbReference type="NCBIfam" id="TIGR01567">
    <property type="entry name" value="S_layer_rel_Mac"/>
    <property type="match status" value="1"/>
</dbReference>
<feature type="domain" description="PKD/Chitinase" evidence="2">
    <location>
        <begin position="287"/>
        <end position="369"/>
    </location>
</feature>
<protein>
    <recommendedName>
        <fullName evidence="2">PKD/Chitinase domain-containing protein</fullName>
    </recommendedName>
</protein>
<dbReference type="InterPro" id="IPR022409">
    <property type="entry name" value="PKD/Chitinase_dom"/>
</dbReference>
<dbReference type="Gene3D" id="2.60.98.40">
    <property type="match status" value="1"/>
</dbReference>
<dbReference type="InterPro" id="IPR026453">
    <property type="entry name" value="PGF_pre_PGF"/>
</dbReference>
<accession>A0A4E0PWE3</accession>
<keyword evidence="4" id="KW-1185">Reference proteome</keyword>
<feature type="domain" description="PKD/Chitinase" evidence="2">
    <location>
        <begin position="473"/>
        <end position="555"/>
    </location>
</feature>
<dbReference type="AlphaFoldDB" id="A0A4E0PWE3"/>
<dbReference type="InterPro" id="IPR006457">
    <property type="entry name" value="S_layer-rel_Mac"/>
</dbReference>
<feature type="domain" description="PKD/Chitinase" evidence="2">
    <location>
        <begin position="565"/>
        <end position="647"/>
    </location>
</feature>
<sequence length="885" mass="96417">MKEYTEPGTYELRGSVAGGTKTWTPANFAGFFYDIDANIGSEELVANPIVSTRTIREGDLVYKTSIQQKEYTANFHDDISYPIIGLFGEKYVALDDNSVDKLVKLLVDNDDEYTLRTGSTLELPNGYGLTVKQIDVEGEKVWMELSKDREFVEDEVINVADDSATWTYNTVVDDTDGVDVFKVLVYGVSADSEGSLITVGGLYLIDYQNILSIESGDEFGTLQVDTASGDTINMQSTGTIILGAGEIVDIARGMSFKVSDSDTLRYYPFIEGKIEETVPNIAPEANIISISPNPATEGESVLFEGSGNDMDGKVVKYTWTSNIDGQLNNSAIFSTSYLTPGKHIIYFRVQDDDGVWADSVSTNLTIIESVSNQKPSARIVSISPNPAQEDDTVYFAGTGSDNDGHIKGYNWTSSIDGYLKNSSSMNVSTLSVGNHTIYFSVKDEEGAWSEPDTAYLRILEDSTPTDSTPEAIIVSILPNPAIEGKCIKFKGIGSDTDGEVIGYKWRSSIDGHITTLDNFSTAGLSAGTHTIYFKVQDDDGLWSDEISANLTILNSTSYQKPSATIVSISPNPATEGECVSFEGTCNDIDGEVIDYNWRSSIDGNITTLANFSTAGLSVGTHTIYFKVQDDDGLWSDEAVKTLTIKTKTSTAKASSSGGGGGSGATTGEKYENILLKEVQSIFINADSHIEYKFKEDENAITSIQFDSLKNSGKIQTVVEVLKGRSSFAKIAAPGNVYQQMNIWVGKAGFVSPENVNNLSIGFRVERSWLEDNDIEADNIKMYRYSDDSWNSLTTAVAGEDDEYVYFESQTTGFSPFAIITETDLTDNSNVVRSKSISEEDTKADIDLEKSEKATTEKSNLSSILLVLVGALVASIGAYLAYRELR</sequence>
<proteinExistence type="predicted"/>
<dbReference type="Proteomes" id="UP000297295">
    <property type="component" value="Unassembled WGS sequence"/>
</dbReference>
<dbReference type="InterPro" id="IPR000601">
    <property type="entry name" value="PKD_dom"/>
</dbReference>
<dbReference type="Pfam" id="PF07752">
    <property type="entry name" value="S-layer"/>
    <property type="match status" value="1"/>
</dbReference>
<gene>
    <name evidence="3" type="ORF">CUN85_12830</name>
</gene>
<dbReference type="NCBIfam" id="TIGR04213">
    <property type="entry name" value="PGF_pre_PGF"/>
    <property type="match status" value="1"/>
</dbReference>
<organism evidence="3 4">
    <name type="scientific">Methanolobus halotolerans</name>
    <dbReference type="NCBI Taxonomy" id="2052935"/>
    <lineage>
        <taxon>Archaea</taxon>
        <taxon>Methanobacteriati</taxon>
        <taxon>Methanobacteriota</taxon>
        <taxon>Stenosarchaea group</taxon>
        <taxon>Methanomicrobia</taxon>
        <taxon>Methanosarcinales</taxon>
        <taxon>Methanosarcinaceae</taxon>
        <taxon>Methanolobus</taxon>
    </lineage>
</organism>
<evidence type="ECO:0000256" key="1">
    <source>
        <dbReference type="SAM" id="Phobius"/>
    </source>
</evidence>
<dbReference type="Gene3D" id="2.60.40.10">
    <property type="entry name" value="Immunoglobulins"/>
    <property type="match status" value="4"/>
</dbReference>